<dbReference type="SUPFAM" id="SSF48150">
    <property type="entry name" value="DNA-glycosylase"/>
    <property type="match status" value="1"/>
</dbReference>
<dbReference type="InterPro" id="IPR023170">
    <property type="entry name" value="HhH_base_excis_C"/>
</dbReference>
<dbReference type="InterPro" id="IPR003265">
    <property type="entry name" value="HhH-GPD_domain"/>
</dbReference>
<dbReference type="InterPro" id="IPR051912">
    <property type="entry name" value="Alkylbase_DNA_Glycosylase/TA"/>
</dbReference>
<dbReference type="PANTHER" id="PTHR43003:SF13">
    <property type="entry name" value="DNA-3-METHYLADENINE GLYCOSYLASE 2"/>
    <property type="match status" value="1"/>
</dbReference>
<dbReference type="InterPro" id="IPR037046">
    <property type="entry name" value="AlkA_N_sf"/>
</dbReference>
<dbReference type="Gene3D" id="1.10.340.30">
    <property type="entry name" value="Hypothetical protein, domain 2"/>
    <property type="match status" value="1"/>
</dbReference>
<feature type="domain" description="DNA-3-methyladenine glycosylase AlkA N-terminal" evidence="6">
    <location>
        <begin position="1"/>
        <end position="117"/>
    </location>
</feature>
<comment type="caution">
    <text evidence="7">The sequence shown here is derived from an EMBL/GenBank/DDBJ whole genome shotgun (WGS) entry which is preliminary data.</text>
</comment>
<evidence type="ECO:0000256" key="1">
    <source>
        <dbReference type="ARBA" id="ARBA00000086"/>
    </source>
</evidence>
<evidence type="ECO:0000256" key="3">
    <source>
        <dbReference type="ARBA" id="ARBA00022763"/>
    </source>
</evidence>
<dbReference type="Gene3D" id="1.10.1670.10">
    <property type="entry name" value="Helix-hairpin-Helix base-excision DNA repair enzymes (C-terminal)"/>
    <property type="match status" value="1"/>
</dbReference>
<comment type="catalytic activity">
    <reaction evidence="1">
        <text>Hydrolysis of alkylated DNA, releasing 3-methyladenine, 3-methylguanine, 7-methylguanine and 7-methyladenine.</text>
        <dbReference type="EC" id="3.2.2.21"/>
    </reaction>
</comment>
<protein>
    <recommendedName>
        <fullName evidence="2">DNA-3-methyladenine glycosylase II</fullName>
        <ecNumber evidence="2">3.2.2.21</ecNumber>
    </recommendedName>
</protein>
<gene>
    <name evidence="7" type="ORF">ACFSDA_12800</name>
</gene>
<dbReference type="SUPFAM" id="SSF55945">
    <property type="entry name" value="TATA-box binding protein-like"/>
    <property type="match status" value="1"/>
</dbReference>
<feature type="domain" description="HhH-GPD" evidence="5">
    <location>
        <begin position="127"/>
        <end position="277"/>
    </location>
</feature>
<evidence type="ECO:0000313" key="8">
    <source>
        <dbReference type="Proteomes" id="UP001597280"/>
    </source>
</evidence>
<dbReference type="EC" id="3.2.2.21" evidence="2"/>
<dbReference type="PANTHER" id="PTHR43003">
    <property type="entry name" value="DNA-3-METHYLADENINE GLYCOSYLASE"/>
    <property type="match status" value="1"/>
</dbReference>
<dbReference type="Proteomes" id="UP001597280">
    <property type="component" value="Unassembled WGS sequence"/>
</dbReference>
<dbReference type="EMBL" id="JBHUFL010000003">
    <property type="protein sequence ID" value="MFD1835946.1"/>
    <property type="molecule type" value="Genomic_DNA"/>
</dbReference>
<dbReference type="Pfam" id="PF06029">
    <property type="entry name" value="AlkA_N"/>
    <property type="match status" value="1"/>
</dbReference>
<keyword evidence="3" id="KW-0227">DNA damage</keyword>
<reference evidence="8" key="1">
    <citation type="journal article" date="2019" name="Int. J. Syst. Evol. Microbiol.">
        <title>The Global Catalogue of Microorganisms (GCM) 10K type strain sequencing project: providing services to taxonomists for standard genome sequencing and annotation.</title>
        <authorList>
            <consortium name="The Broad Institute Genomics Platform"/>
            <consortium name="The Broad Institute Genome Sequencing Center for Infectious Disease"/>
            <person name="Wu L."/>
            <person name="Ma J."/>
        </authorList>
    </citation>
    <scope>NUCLEOTIDE SEQUENCE [LARGE SCALE GENOMIC DNA]</scope>
    <source>
        <strain evidence="8">JCM 11650</strain>
    </source>
</reference>
<evidence type="ECO:0000259" key="5">
    <source>
        <dbReference type="SMART" id="SM00478"/>
    </source>
</evidence>
<keyword evidence="4" id="KW-0234">DNA repair</keyword>
<dbReference type="InterPro" id="IPR011257">
    <property type="entry name" value="DNA_glycosylase"/>
</dbReference>
<dbReference type="Gene3D" id="3.30.310.20">
    <property type="entry name" value="DNA-3-methyladenine glycosylase AlkA, N-terminal domain"/>
    <property type="match status" value="1"/>
</dbReference>
<dbReference type="CDD" id="cd00056">
    <property type="entry name" value="ENDO3c"/>
    <property type="match status" value="1"/>
</dbReference>
<dbReference type="SMART" id="SM01009">
    <property type="entry name" value="AlkA_N"/>
    <property type="match status" value="1"/>
</dbReference>
<evidence type="ECO:0000313" key="7">
    <source>
        <dbReference type="EMBL" id="MFD1835946.1"/>
    </source>
</evidence>
<evidence type="ECO:0000259" key="6">
    <source>
        <dbReference type="SMART" id="SM01009"/>
    </source>
</evidence>
<dbReference type="InterPro" id="IPR010316">
    <property type="entry name" value="AlkA_N"/>
</dbReference>
<sequence length="281" mass="29358">MLVPCRGPLDAVAAWGSLAAHTITGLDHLDPEAGALTRLLTGPAGPVPVTLTPRPDGITLRTPAADPAVLEDLQAQVRRWFDLDADLAPIDAHLSRSPVLAAQVAARPGLRITRYPDPFEAVVLIVLGQQVSLAAGRLFGSRLLAAHGEGTAATPVGPLRRFPRPGALARVDPDRLRDELGLTRSRTRTVLGTAALFADLPDRAPTSEELAAVPGIGPWTLACAAIRAGSDPDAFPASDAVLKRAMVAAGAGEDPAVVESWRPWRSYAAVRLWAGSGAHPA</sequence>
<dbReference type="RefSeq" id="WP_343906094.1">
    <property type="nucleotide sequence ID" value="NZ_BAAAIS010000003.1"/>
</dbReference>
<evidence type="ECO:0000256" key="4">
    <source>
        <dbReference type="ARBA" id="ARBA00023204"/>
    </source>
</evidence>
<evidence type="ECO:0000256" key="2">
    <source>
        <dbReference type="ARBA" id="ARBA00012000"/>
    </source>
</evidence>
<proteinExistence type="predicted"/>
<name>A0ABW4PZ00_9MICO</name>
<accession>A0ABW4PZ00</accession>
<dbReference type="SMART" id="SM00478">
    <property type="entry name" value="ENDO3c"/>
    <property type="match status" value="1"/>
</dbReference>
<organism evidence="7 8">
    <name type="scientific">Brachybacterium rhamnosum</name>
    <dbReference type="NCBI Taxonomy" id="173361"/>
    <lineage>
        <taxon>Bacteria</taxon>
        <taxon>Bacillati</taxon>
        <taxon>Actinomycetota</taxon>
        <taxon>Actinomycetes</taxon>
        <taxon>Micrococcales</taxon>
        <taxon>Dermabacteraceae</taxon>
        <taxon>Brachybacterium</taxon>
    </lineage>
</organism>
<keyword evidence="8" id="KW-1185">Reference proteome</keyword>